<evidence type="ECO:0000256" key="1">
    <source>
        <dbReference type="SAM" id="SignalP"/>
    </source>
</evidence>
<feature type="chain" id="PRO_5040150012" description="Secreted protein" evidence="1">
    <location>
        <begin position="19"/>
        <end position="69"/>
    </location>
</feature>
<accession>A0A9N7Z7J2</accession>
<feature type="signal peptide" evidence="1">
    <location>
        <begin position="1"/>
        <end position="18"/>
    </location>
</feature>
<keyword evidence="1" id="KW-0732">Signal</keyword>
<organism evidence="2 3">
    <name type="scientific">Pleuronectes platessa</name>
    <name type="common">European plaice</name>
    <dbReference type="NCBI Taxonomy" id="8262"/>
    <lineage>
        <taxon>Eukaryota</taxon>
        <taxon>Metazoa</taxon>
        <taxon>Chordata</taxon>
        <taxon>Craniata</taxon>
        <taxon>Vertebrata</taxon>
        <taxon>Euteleostomi</taxon>
        <taxon>Actinopterygii</taxon>
        <taxon>Neopterygii</taxon>
        <taxon>Teleostei</taxon>
        <taxon>Neoteleostei</taxon>
        <taxon>Acanthomorphata</taxon>
        <taxon>Carangaria</taxon>
        <taxon>Pleuronectiformes</taxon>
        <taxon>Pleuronectoidei</taxon>
        <taxon>Pleuronectidae</taxon>
        <taxon>Pleuronectes</taxon>
    </lineage>
</organism>
<sequence length="69" mass="7504">MLLLCQLKLPLLPLRCTGELGLLQPGSPGDRGAGHSKQVDLRRAVLDRDFFHLPPLPPHQTSASPAPRC</sequence>
<keyword evidence="3" id="KW-1185">Reference proteome</keyword>
<evidence type="ECO:0000313" key="2">
    <source>
        <dbReference type="EMBL" id="CAB1454140.1"/>
    </source>
</evidence>
<protein>
    <recommendedName>
        <fullName evidence="4">Secreted protein</fullName>
    </recommendedName>
</protein>
<evidence type="ECO:0008006" key="4">
    <source>
        <dbReference type="Google" id="ProtNLM"/>
    </source>
</evidence>
<comment type="caution">
    <text evidence="2">The sequence shown here is derived from an EMBL/GenBank/DDBJ whole genome shotgun (WGS) entry which is preliminary data.</text>
</comment>
<dbReference type="AlphaFoldDB" id="A0A9N7Z7J2"/>
<evidence type="ECO:0000313" key="3">
    <source>
        <dbReference type="Proteomes" id="UP001153269"/>
    </source>
</evidence>
<gene>
    <name evidence="2" type="ORF">PLEPLA_LOCUS41902</name>
</gene>
<proteinExistence type="predicted"/>
<dbReference type="EMBL" id="CADEAL010004200">
    <property type="protein sequence ID" value="CAB1454140.1"/>
    <property type="molecule type" value="Genomic_DNA"/>
</dbReference>
<dbReference type="Proteomes" id="UP001153269">
    <property type="component" value="Unassembled WGS sequence"/>
</dbReference>
<name>A0A9N7Z7J2_PLEPL</name>
<reference evidence="2" key="1">
    <citation type="submission" date="2020-03" db="EMBL/GenBank/DDBJ databases">
        <authorList>
            <person name="Weist P."/>
        </authorList>
    </citation>
    <scope>NUCLEOTIDE SEQUENCE</scope>
</reference>